<name>A0AAE3UG42_9BACT</name>
<evidence type="ECO:0000313" key="2">
    <source>
        <dbReference type="Proteomes" id="UP001232063"/>
    </source>
</evidence>
<evidence type="ECO:0000313" key="1">
    <source>
        <dbReference type="EMBL" id="MDJ1501243.1"/>
    </source>
</evidence>
<comment type="caution">
    <text evidence="1">The sequence shown here is derived from an EMBL/GenBank/DDBJ whole genome shotgun (WGS) entry which is preliminary data.</text>
</comment>
<dbReference type="EMBL" id="JASJOU010000003">
    <property type="protein sequence ID" value="MDJ1501243.1"/>
    <property type="molecule type" value="Genomic_DNA"/>
</dbReference>
<sequence>MSELADAICLLAFLYRYTDDTGFHDNIDWSEYDNNLDLLRSDMIKGFKEDMEWHEFYPACPYFLEVYNDFSKE</sequence>
<accession>A0AAE3UG42</accession>
<reference evidence="1" key="1">
    <citation type="submission" date="2023-05" db="EMBL/GenBank/DDBJ databases">
        <authorList>
            <person name="Zhang X."/>
        </authorList>
    </citation>
    <scope>NUCLEOTIDE SEQUENCE</scope>
    <source>
        <strain evidence="1">BD1B2-1</strain>
    </source>
</reference>
<dbReference type="RefSeq" id="WP_314510735.1">
    <property type="nucleotide sequence ID" value="NZ_JASJOU010000003.1"/>
</dbReference>
<dbReference type="AlphaFoldDB" id="A0AAE3UG42"/>
<protein>
    <submittedName>
        <fullName evidence="1">Uncharacterized protein</fullName>
    </submittedName>
</protein>
<proteinExistence type="predicted"/>
<keyword evidence="2" id="KW-1185">Reference proteome</keyword>
<dbReference type="Proteomes" id="UP001232063">
    <property type="component" value="Unassembled WGS sequence"/>
</dbReference>
<organism evidence="1 2">
    <name type="scientific">Xanthocytophaga agilis</name>
    <dbReference type="NCBI Taxonomy" id="3048010"/>
    <lineage>
        <taxon>Bacteria</taxon>
        <taxon>Pseudomonadati</taxon>
        <taxon>Bacteroidota</taxon>
        <taxon>Cytophagia</taxon>
        <taxon>Cytophagales</taxon>
        <taxon>Rhodocytophagaceae</taxon>
        <taxon>Xanthocytophaga</taxon>
    </lineage>
</organism>
<gene>
    <name evidence="1" type="ORF">QNI22_11320</name>
</gene>